<accession>A0AAV4W8K8</accession>
<dbReference type="AlphaFoldDB" id="A0AAV4W8K8"/>
<gene>
    <name evidence="1" type="ORF">CDAR_584061</name>
</gene>
<keyword evidence="2" id="KW-1185">Reference proteome</keyword>
<dbReference type="EMBL" id="BPLQ01014286">
    <property type="protein sequence ID" value="GIY78836.1"/>
    <property type="molecule type" value="Genomic_DNA"/>
</dbReference>
<dbReference type="Proteomes" id="UP001054837">
    <property type="component" value="Unassembled WGS sequence"/>
</dbReference>
<proteinExistence type="predicted"/>
<sequence length="93" mass="10427">MVNLKKANLLGCYLSSGTSDCGHFLLHSGCIPPALMHTETIRARLPRIHFLNIIVRTDAIIWGTMSIWCLRNYLCKVLFSLMECDDPMSGGML</sequence>
<evidence type="ECO:0000313" key="2">
    <source>
        <dbReference type="Proteomes" id="UP001054837"/>
    </source>
</evidence>
<comment type="caution">
    <text evidence="1">The sequence shown here is derived from an EMBL/GenBank/DDBJ whole genome shotgun (WGS) entry which is preliminary data.</text>
</comment>
<protein>
    <submittedName>
        <fullName evidence="1">Uncharacterized protein</fullName>
    </submittedName>
</protein>
<name>A0AAV4W8K8_9ARAC</name>
<reference evidence="1 2" key="1">
    <citation type="submission" date="2021-06" db="EMBL/GenBank/DDBJ databases">
        <title>Caerostris darwini draft genome.</title>
        <authorList>
            <person name="Kono N."/>
            <person name="Arakawa K."/>
        </authorList>
    </citation>
    <scope>NUCLEOTIDE SEQUENCE [LARGE SCALE GENOMIC DNA]</scope>
</reference>
<evidence type="ECO:0000313" key="1">
    <source>
        <dbReference type="EMBL" id="GIY78836.1"/>
    </source>
</evidence>
<organism evidence="1 2">
    <name type="scientific">Caerostris darwini</name>
    <dbReference type="NCBI Taxonomy" id="1538125"/>
    <lineage>
        <taxon>Eukaryota</taxon>
        <taxon>Metazoa</taxon>
        <taxon>Ecdysozoa</taxon>
        <taxon>Arthropoda</taxon>
        <taxon>Chelicerata</taxon>
        <taxon>Arachnida</taxon>
        <taxon>Araneae</taxon>
        <taxon>Araneomorphae</taxon>
        <taxon>Entelegynae</taxon>
        <taxon>Araneoidea</taxon>
        <taxon>Araneidae</taxon>
        <taxon>Caerostris</taxon>
    </lineage>
</organism>